<dbReference type="AlphaFoldDB" id="A0A2G3E876"/>
<dbReference type="PRINTS" id="PR00032">
    <property type="entry name" value="HTHARAC"/>
</dbReference>
<dbReference type="PROSITE" id="PS00041">
    <property type="entry name" value="HTH_ARAC_FAMILY_1"/>
    <property type="match status" value="1"/>
</dbReference>
<evidence type="ECO:0000256" key="2">
    <source>
        <dbReference type="ARBA" id="ARBA00023125"/>
    </source>
</evidence>
<dbReference type="Gene3D" id="2.60.120.10">
    <property type="entry name" value="Jelly Rolls"/>
    <property type="match status" value="1"/>
</dbReference>
<organism evidence="5 6">
    <name type="scientific">Pseudobutyrivibrio ruminis</name>
    <dbReference type="NCBI Taxonomy" id="46206"/>
    <lineage>
        <taxon>Bacteria</taxon>
        <taxon>Bacillati</taxon>
        <taxon>Bacillota</taxon>
        <taxon>Clostridia</taxon>
        <taxon>Lachnospirales</taxon>
        <taxon>Lachnospiraceae</taxon>
        <taxon>Pseudobutyrivibrio</taxon>
    </lineage>
</organism>
<dbReference type="EMBL" id="PDYH01000044">
    <property type="protein sequence ID" value="PHU39498.1"/>
    <property type="molecule type" value="Genomic_DNA"/>
</dbReference>
<dbReference type="InterPro" id="IPR018060">
    <property type="entry name" value="HTH_AraC"/>
</dbReference>
<keyword evidence="6" id="KW-1185">Reference proteome</keyword>
<dbReference type="SMART" id="SM00342">
    <property type="entry name" value="HTH_ARAC"/>
    <property type="match status" value="1"/>
</dbReference>
<dbReference type="InterPro" id="IPR020449">
    <property type="entry name" value="Tscrpt_reg_AraC-type_HTH"/>
</dbReference>
<accession>A0A2G3E876</accession>
<dbReference type="PANTHER" id="PTHR43280:SF2">
    <property type="entry name" value="HTH-TYPE TRANSCRIPTIONAL REGULATOR EXSA"/>
    <property type="match status" value="1"/>
</dbReference>
<sequence>MDFSQYEMQGLHDVGAINIFMGNQGRNYKRHWHSYGEIILVGPGDRHIFMVNQNTYDLVSGDFVLVWPREMHEVVDTNLEEVLIIQFSNAFMNSLFDLQRIMHFYRNLHVLCVNNHRQLVLQLQEIVHKMRDIFFSDSSDKELRCCMLLMEFMLTLDEHKNEFAPEINSLDNNGYNEDIMRRMISVTDYIKNNLTADDLSQATMAKMAGISKDYFSRLFKTVTGTNYSKWLNMIRMEKATELLSLDNRPLTEVAMLAGFQSIPSFNRVFRAEKGMSPGEYRSLRVKEKEVL</sequence>
<dbReference type="Proteomes" id="UP000224317">
    <property type="component" value="Unassembled WGS sequence"/>
</dbReference>
<keyword evidence="1" id="KW-0805">Transcription regulation</keyword>
<dbReference type="InterPro" id="IPR014710">
    <property type="entry name" value="RmlC-like_jellyroll"/>
</dbReference>
<evidence type="ECO:0000259" key="4">
    <source>
        <dbReference type="PROSITE" id="PS01124"/>
    </source>
</evidence>
<dbReference type="InterPro" id="IPR003313">
    <property type="entry name" value="AraC-bd"/>
</dbReference>
<dbReference type="SUPFAM" id="SSF51215">
    <property type="entry name" value="Regulatory protein AraC"/>
    <property type="match status" value="1"/>
</dbReference>
<dbReference type="CDD" id="cd02208">
    <property type="entry name" value="cupin_RmlC-like"/>
    <property type="match status" value="1"/>
</dbReference>
<dbReference type="GO" id="GO:0043565">
    <property type="term" value="F:sequence-specific DNA binding"/>
    <property type="evidence" value="ECO:0007669"/>
    <property type="project" value="InterPro"/>
</dbReference>
<dbReference type="PROSITE" id="PS01124">
    <property type="entry name" value="HTH_ARAC_FAMILY_2"/>
    <property type="match status" value="1"/>
</dbReference>
<feature type="domain" description="HTH araC/xylS-type" evidence="4">
    <location>
        <begin position="184"/>
        <end position="283"/>
    </location>
</feature>
<gene>
    <name evidence="5" type="ORF">CSX00_10810</name>
</gene>
<keyword evidence="3" id="KW-0804">Transcription</keyword>
<dbReference type="InterPro" id="IPR018062">
    <property type="entry name" value="HTH_AraC-typ_CS"/>
</dbReference>
<protein>
    <recommendedName>
        <fullName evidence="4">HTH araC/xylS-type domain-containing protein</fullName>
    </recommendedName>
</protein>
<evidence type="ECO:0000313" key="5">
    <source>
        <dbReference type="EMBL" id="PHU39498.1"/>
    </source>
</evidence>
<dbReference type="Pfam" id="PF02311">
    <property type="entry name" value="AraC_binding"/>
    <property type="match status" value="1"/>
</dbReference>
<reference evidence="5" key="1">
    <citation type="submission" date="2017-10" db="EMBL/GenBank/DDBJ databases">
        <title>Resolving the taxonomy of Roseburia spp., Eubacterium rectale and Agathobacter spp. through phylogenomic analysis.</title>
        <authorList>
            <person name="Sheridan P.O."/>
            <person name="Walker A.W."/>
            <person name="Duncan S.H."/>
            <person name="Scott K.P."/>
            <person name="Toole P.W.O."/>
            <person name="Luis P."/>
            <person name="Flint H.J."/>
        </authorList>
    </citation>
    <scope>NUCLEOTIDE SEQUENCE [LARGE SCALE GENOMIC DNA]</scope>
    <source>
        <strain evidence="5">JK10</strain>
    </source>
</reference>
<comment type="caution">
    <text evidence="5">The sequence shown here is derived from an EMBL/GenBank/DDBJ whole genome shotgun (WGS) entry which is preliminary data.</text>
</comment>
<dbReference type="SUPFAM" id="SSF46689">
    <property type="entry name" value="Homeodomain-like"/>
    <property type="match status" value="2"/>
</dbReference>
<dbReference type="Pfam" id="PF12833">
    <property type="entry name" value="HTH_18"/>
    <property type="match status" value="1"/>
</dbReference>
<dbReference type="RefSeq" id="WP_099413707.1">
    <property type="nucleotide sequence ID" value="NZ_PDYH01000044.1"/>
</dbReference>
<dbReference type="InterPro" id="IPR037923">
    <property type="entry name" value="HTH-like"/>
</dbReference>
<name>A0A2G3E876_9FIRM</name>
<dbReference type="GO" id="GO:0003700">
    <property type="term" value="F:DNA-binding transcription factor activity"/>
    <property type="evidence" value="ECO:0007669"/>
    <property type="project" value="InterPro"/>
</dbReference>
<dbReference type="Gene3D" id="1.10.10.60">
    <property type="entry name" value="Homeodomain-like"/>
    <property type="match status" value="2"/>
</dbReference>
<proteinExistence type="predicted"/>
<evidence type="ECO:0000313" key="6">
    <source>
        <dbReference type="Proteomes" id="UP000224317"/>
    </source>
</evidence>
<dbReference type="PANTHER" id="PTHR43280">
    <property type="entry name" value="ARAC-FAMILY TRANSCRIPTIONAL REGULATOR"/>
    <property type="match status" value="1"/>
</dbReference>
<keyword evidence="2" id="KW-0238">DNA-binding</keyword>
<dbReference type="InterPro" id="IPR009057">
    <property type="entry name" value="Homeodomain-like_sf"/>
</dbReference>
<evidence type="ECO:0000256" key="1">
    <source>
        <dbReference type="ARBA" id="ARBA00023015"/>
    </source>
</evidence>
<evidence type="ECO:0000256" key="3">
    <source>
        <dbReference type="ARBA" id="ARBA00023163"/>
    </source>
</evidence>